<evidence type="ECO:0000256" key="16">
    <source>
        <dbReference type="ARBA" id="ARBA00022723"/>
    </source>
</evidence>
<dbReference type="SUPFAM" id="SSF53448">
    <property type="entry name" value="Nucleotide-diphospho-sugar transferases"/>
    <property type="match status" value="1"/>
</dbReference>
<evidence type="ECO:0000256" key="15">
    <source>
        <dbReference type="ARBA" id="ARBA00022695"/>
    </source>
</evidence>
<evidence type="ECO:0000256" key="10">
    <source>
        <dbReference type="ARBA" id="ARBA00019048"/>
    </source>
</evidence>
<protein>
    <recommendedName>
        <fullName evidence="10">UTP--glucose-1-phosphate uridylyltransferase</fullName>
        <ecNumber evidence="9">2.7.7.9</ecNumber>
    </recommendedName>
    <alternativeName>
        <fullName evidence="25">UDP-glucose pyrophosphorylase</fullName>
    </alternativeName>
</protein>
<evidence type="ECO:0000256" key="9">
    <source>
        <dbReference type="ARBA" id="ARBA00012415"/>
    </source>
</evidence>
<evidence type="ECO:0000256" key="22">
    <source>
        <dbReference type="ARBA" id="ARBA00023203"/>
    </source>
</evidence>
<evidence type="ECO:0000256" key="27">
    <source>
        <dbReference type="ARBA" id="ARBA00047432"/>
    </source>
</evidence>
<dbReference type="InterPro" id="IPR004000">
    <property type="entry name" value="Actin"/>
</dbReference>
<dbReference type="EMBL" id="JYDH01000076">
    <property type="protein sequence ID" value="KRY33838.1"/>
    <property type="molecule type" value="Genomic_DNA"/>
</dbReference>
<accession>A0A0V1BA51</accession>
<keyword evidence="23" id="KW-0206">Cytoskeleton</keyword>
<dbReference type="GO" id="GO:0005524">
    <property type="term" value="F:ATP binding"/>
    <property type="evidence" value="ECO:0007669"/>
    <property type="project" value="UniProtKB-KW"/>
</dbReference>
<dbReference type="Pfam" id="PF02221">
    <property type="entry name" value="E1_DerP2_DerF2"/>
    <property type="match status" value="1"/>
</dbReference>
<dbReference type="Pfam" id="PF10357">
    <property type="entry name" value="WH_KIN17"/>
    <property type="match status" value="1"/>
</dbReference>
<dbReference type="InterPro" id="IPR036236">
    <property type="entry name" value="Znf_C2H2_sf"/>
</dbReference>
<dbReference type="InterPro" id="IPR020902">
    <property type="entry name" value="Actin/actin-like_CS"/>
</dbReference>
<evidence type="ECO:0000256" key="17">
    <source>
        <dbReference type="ARBA" id="ARBA00022741"/>
    </source>
</evidence>
<dbReference type="PROSITE" id="PS01132">
    <property type="entry name" value="ACTINS_ACT_LIKE"/>
    <property type="match status" value="1"/>
</dbReference>
<dbReference type="GO" id="GO:0005634">
    <property type="term" value="C:nucleus"/>
    <property type="evidence" value="ECO:0007669"/>
    <property type="project" value="UniProtKB-ARBA"/>
</dbReference>
<comment type="similarity">
    <text evidence="3">Belongs to the V-ATPase D subunit family.</text>
</comment>
<dbReference type="Pfam" id="PF25095">
    <property type="entry name" value="C2H2-zf_KIN17"/>
    <property type="match status" value="1"/>
</dbReference>
<evidence type="ECO:0000256" key="19">
    <source>
        <dbReference type="ARBA" id="ARBA00022833"/>
    </source>
</evidence>
<dbReference type="FunFam" id="3.30.420.40:FF:000050">
    <property type="entry name" value="Actin, alpha skeletal muscle"/>
    <property type="match status" value="1"/>
</dbReference>
<evidence type="ECO:0000256" key="23">
    <source>
        <dbReference type="ARBA" id="ARBA00023212"/>
    </source>
</evidence>
<keyword evidence="21" id="KW-0406">Ion transport</keyword>
<dbReference type="FunFam" id="2.160.10.10:FF:000001">
    <property type="entry name" value="UTP--glucose-1-phosphate uridylyltransferase"/>
    <property type="match status" value="1"/>
</dbReference>
<dbReference type="CDD" id="cd00897">
    <property type="entry name" value="UGPase_euk"/>
    <property type="match status" value="1"/>
</dbReference>
<dbReference type="GO" id="GO:0006011">
    <property type="term" value="P:UDP-alpha-D-glucose metabolic process"/>
    <property type="evidence" value="ECO:0007669"/>
    <property type="project" value="InterPro"/>
</dbReference>
<comment type="function">
    <text evidence="26">Subunit of the V1 complex of vacuolar(H+)-ATPase (V-ATPase), a multisubunit enzyme composed of a peripheral complex (V1) that hydrolyzes ATP and a membrane integral complex (V0) that translocates protons. V-ATPase is responsible for acidifying and maintaining the pH of intracellular compartments and in some cell types, is targeted to the plasma membrane, where it is responsible for acidifying the extracellular environment.</text>
</comment>
<dbReference type="Gene3D" id="2.30.30.140">
    <property type="match status" value="1"/>
</dbReference>
<comment type="similarity">
    <text evidence="4">Belongs to the NPC2 family.</text>
</comment>
<evidence type="ECO:0000256" key="6">
    <source>
        <dbReference type="ARBA" id="ARBA00010121"/>
    </source>
</evidence>
<dbReference type="Pfam" id="PF00022">
    <property type="entry name" value="Actin"/>
    <property type="match status" value="1"/>
</dbReference>
<dbReference type="PANTHER" id="PTHR43511">
    <property type="match status" value="1"/>
</dbReference>
<name>A0A0V1BA51_TRISP</name>
<keyword evidence="18" id="KW-0863">Zinc-finger</keyword>
<dbReference type="Gene3D" id="3.90.550.10">
    <property type="entry name" value="Spore Coat Polysaccharide Biosynthesis Protein SpsA, Chain A"/>
    <property type="match status" value="1"/>
</dbReference>
<keyword evidence="22" id="KW-0009">Actin-binding</keyword>
<dbReference type="FunFam" id="1.10.10.2030:FF:000001">
    <property type="entry name" value="DNA/RNA-binding protein KIN17, putative"/>
    <property type="match status" value="1"/>
</dbReference>
<evidence type="ECO:0000313" key="31">
    <source>
        <dbReference type="Proteomes" id="UP000054776"/>
    </source>
</evidence>
<dbReference type="GO" id="GO:0005576">
    <property type="term" value="C:extracellular region"/>
    <property type="evidence" value="ECO:0007669"/>
    <property type="project" value="UniProtKB-SubCell"/>
</dbReference>
<dbReference type="InterPro" id="IPR038254">
    <property type="entry name" value="KIN17_WH-like_sf"/>
</dbReference>
<comment type="similarity">
    <text evidence="6">Belongs to the actin family. ARP2 subfamily.</text>
</comment>
<dbReference type="InterPro" id="IPR016267">
    <property type="entry name" value="UDPGP_trans"/>
</dbReference>
<dbReference type="eggNOG" id="KOG1647">
    <property type="taxonomic scope" value="Eukaryota"/>
</dbReference>
<evidence type="ECO:0000259" key="29">
    <source>
        <dbReference type="SMART" id="SM01253"/>
    </source>
</evidence>
<dbReference type="FunFam" id="3.90.640.10:FF:000005">
    <property type="entry name" value="Actin-related protein 2"/>
    <property type="match status" value="1"/>
</dbReference>
<dbReference type="EC" id="2.7.7.9" evidence="9"/>
<feature type="non-terminal residue" evidence="30">
    <location>
        <position position="1"/>
    </location>
</feature>
<dbReference type="GO" id="GO:0003983">
    <property type="term" value="F:UTP:glucose-1-phosphate uridylyltransferase activity"/>
    <property type="evidence" value="ECO:0007669"/>
    <property type="project" value="UniProtKB-EC"/>
</dbReference>
<comment type="function">
    <text evidence="24">UTP--glucose-1-phosphate uridylyltransferase catalyzing the conversion of glucose-1-phosphate into UDP-glucose, a crucial precursor for the production of glycogen.</text>
</comment>
<dbReference type="Pfam" id="PF25092">
    <property type="entry name" value="SH3_KIN17_C"/>
    <property type="match status" value="1"/>
</dbReference>
<dbReference type="InterPro" id="IPR019447">
    <property type="entry name" value="DNA/RNA-bd_Kin17_WH-like_dom"/>
</dbReference>
<evidence type="ECO:0000256" key="28">
    <source>
        <dbReference type="SAM" id="Coils"/>
    </source>
</evidence>
<evidence type="ECO:0000256" key="21">
    <source>
        <dbReference type="ARBA" id="ARBA00023065"/>
    </source>
</evidence>
<dbReference type="Gene3D" id="1.10.287.3240">
    <property type="match status" value="1"/>
</dbReference>
<dbReference type="InterPro" id="IPR041995">
    <property type="entry name" value="KOW_KIN17"/>
</dbReference>
<keyword evidence="28" id="KW-0175">Coiled coil</keyword>
<dbReference type="FunFam" id="3.90.550.10:FF:000002">
    <property type="entry name" value="UTP--glucose-1-phosphate uridylyltransferase"/>
    <property type="match status" value="1"/>
</dbReference>
<dbReference type="Gene3D" id="2.160.10.10">
    <property type="entry name" value="Hexapeptide repeat proteins"/>
    <property type="match status" value="1"/>
</dbReference>
<keyword evidence="16" id="KW-0479">Metal-binding</keyword>
<comment type="subunit">
    <text evidence="8">Homooctamer.</text>
</comment>
<comment type="caution">
    <text evidence="30">The sequence shown here is derived from an EMBL/GenBank/DDBJ whole genome shotgun (WGS) entry which is preliminary data.</text>
</comment>
<dbReference type="SMART" id="SM00268">
    <property type="entry name" value="ACTIN"/>
    <property type="match status" value="1"/>
</dbReference>
<evidence type="ECO:0000256" key="1">
    <source>
        <dbReference type="ARBA" id="ARBA00004245"/>
    </source>
</evidence>
<feature type="coiled-coil region" evidence="28">
    <location>
        <begin position="906"/>
        <end position="937"/>
    </location>
</feature>
<dbReference type="SUPFAM" id="SSF81296">
    <property type="entry name" value="E set domains"/>
    <property type="match status" value="1"/>
</dbReference>
<dbReference type="InterPro" id="IPR029044">
    <property type="entry name" value="Nucleotide-diphossugar_trans"/>
</dbReference>
<dbReference type="CDD" id="cd10220">
    <property type="entry name" value="ASKHA_NBD_Arp2"/>
    <property type="match status" value="1"/>
</dbReference>
<dbReference type="SUPFAM" id="SSF57667">
    <property type="entry name" value="beta-beta-alpha zinc fingers"/>
    <property type="match status" value="1"/>
</dbReference>
<dbReference type="Proteomes" id="UP000054776">
    <property type="component" value="Unassembled WGS sequence"/>
</dbReference>
<evidence type="ECO:0000256" key="14">
    <source>
        <dbReference type="ARBA" id="ARBA00022679"/>
    </source>
</evidence>
<gene>
    <name evidence="30" type="primary">UGP2</name>
    <name evidence="30" type="ORF">T01_14897</name>
</gene>
<keyword evidence="11" id="KW-0813">Transport</keyword>
<dbReference type="GO" id="GO:0003779">
    <property type="term" value="F:actin binding"/>
    <property type="evidence" value="ECO:0007669"/>
    <property type="project" value="UniProtKB-KW"/>
</dbReference>
<dbReference type="InterPro" id="IPR014756">
    <property type="entry name" value="Ig_E-set"/>
</dbReference>
<dbReference type="GO" id="GO:0005856">
    <property type="term" value="C:cytoskeleton"/>
    <property type="evidence" value="ECO:0007669"/>
    <property type="project" value="UniProtKB-SubCell"/>
</dbReference>
<evidence type="ECO:0000256" key="26">
    <source>
        <dbReference type="ARBA" id="ARBA00045737"/>
    </source>
</evidence>
<dbReference type="FunFam" id="2.60.40.770:FF:000001">
    <property type="entry name" value="NPC intracellular cholesterol transporter 2"/>
    <property type="match status" value="1"/>
</dbReference>
<dbReference type="InterPro" id="IPR002699">
    <property type="entry name" value="V_ATPase_D"/>
</dbReference>
<comment type="similarity">
    <text evidence="5">Belongs to the KIN17 family.</text>
</comment>
<dbReference type="UniPathway" id="UPA00164"/>
<proteinExistence type="inferred from homology"/>
<evidence type="ECO:0000256" key="13">
    <source>
        <dbReference type="ARBA" id="ARBA00022525"/>
    </source>
</evidence>
<evidence type="ECO:0000256" key="3">
    <source>
        <dbReference type="ARBA" id="ARBA00005850"/>
    </source>
</evidence>
<evidence type="ECO:0000256" key="12">
    <source>
        <dbReference type="ARBA" id="ARBA00022490"/>
    </source>
</evidence>
<sequence>LFVPLRNKYELKMSKDDRIAVFPSRMQVSLFFAAQTLMKARLKGAQKGHSLLKKKADALNIRFRQILHRIIQNKVLMGEVMKEASFSLAEAKFTAGDFSHTVLQNIGKAQVKVKLQKDNVAGVTLPIFEYFQDGPDPYDLTGLGKGGANIAKMKKSYNKAVELLVELATLQTCFISLDEAIKVTNRRQSNIYHILVIIPRIESTLQYILSELDEREREDFYRLKKVQKKRKEERRIKEDALKMAGIIITYANVGLTLLGKLELKVQYERFHRNGSQSTIESVSVSPCDDPTVCIVKRGDVISTNVTFVPHKRISRLILKSYAKINKISFNVAVPDYNGCKDHGLKCPLNPEVSVTYQRNVTIAASTPLFVKCGYAGTNFPEHVFPSVVGRPTIRSKIKVNDVELQDVMIGSKCAAVRHMLDLSYPMDNGIVRNWDDMDLVWDYTFGPECLNLQPSECKLLLTEAPLNPIKNREKMFEVMFEKFGFHSVYVAVQAVLTLYAQGLETGVVVDSGDGVTHICPVYQGFALNHLTKRLDIAGRNITSYLVSLLKLRGYAFNHSADFETVRQIKEKLCYTAYDIEQEVKLALETVILVKPYTLPDGRVIRVGSERFQAPEVLFQPNLIDVECCGISELLFNVIQSADIDTRAEFYKHIVLSGGSTMFAGLPSRFEREIKQLYLERVLKGNKEAFQKFKIRVEASPGRKYVVFEGGSLLAKLMRDREDFWNFYRYTVIVVSYLYLGSTLLSMPKHEPFTPKAISNRIKAKGLQKLRWFCQMCQKQCRDQNGFKCHLTSESHQRQLLLFAESPGRFLGQYSGEFKKGFLDILTRQFGTKRVKANTVYQEYIKDRNHVHMNSTCWFTLTGFVNYLGRTGICKVDQTEKGWFIQYIDRSLEERREKMAKKVKMDMDDEERMRDIIMKQAERARERLKESGELEEEASYSELKKSDDQKIEFKLPKMVPVKDKLKPLEILSNAARSSTDRKFDKPSTSKCVTRPKSALDEIKEAEEMYKEKKNRTRCWLHPGIVVKIISKRYGERLNNEKGVVTNVKEERFACLQLLSDQDTTVTVEQKHLETVIPALNRTVLIVNGAYRGQKATLESVNEKNYSASVRICEGVIRGRLLENVEYEDICKWHGHSSALRLIIETTAVIMAVERKSEDWKDATKRETMDSMSFELDRLLETSLPSDLENWKIQFTGFKDLFARFLQVKPTVNWNQIKPLPEETIKPYSDLTEPSMDKVRSMLSKMVIVKLNGGLGTTMGCKGPKSLIPVRHDLTFLDLTMQQIEHLNLTHDVDIPLVLMNSFNTDQDTKRALRKYRNVKLQSNYPRINKETLMPISSSLRNMDGESWYPPGHGDFYQAFYNSGLLDKFIQSGKEYCFVSNIDNLGATLDLKILNAIIENGNEFVMELTDKTRADVKGGTLIFYEGSLRLLELAQVPKDNKDEFYSVTKFKYFNTNNMWVNLKRMKELVISKKMEMEIIVNAKTLESGIEVLQLETAAGAGIKNFQGAVVFNQGFVVPRSRFLPVKKTQDLLLVKSNLYDLANGCLILSNKRTFSPVPLVKLGSSFEKVSDFTKRFPGIPDLLECDHLTVSGDVWFGKGIKLRGTVIIIANHGDRIDIPPGALLANKIVSGNLRIMDH</sequence>
<evidence type="ECO:0000256" key="25">
    <source>
        <dbReference type="ARBA" id="ARBA00031959"/>
    </source>
</evidence>
<dbReference type="Pfam" id="PF01813">
    <property type="entry name" value="ATP-synt_D"/>
    <property type="match status" value="1"/>
</dbReference>
<dbReference type="GO" id="GO:0005978">
    <property type="term" value="P:glycogen biosynthetic process"/>
    <property type="evidence" value="ECO:0007669"/>
    <property type="project" value="UniProtKB-UniPathway"/>
</dbReference>
<dbReference type="SUPFAM" id="SSF53067">
    <property type="entry name" value="Actin-like ATPase domain"/>
    <property type="match status" value="2"/>
</dbReference>
<dbReference type="GO" id="GO:0046961">
    <property type="term" value="F:proton-transporting ATPase activity, rotational mechanism"/>
    <property type="evidence" value="ECO:0007669"/>
    <property type="project" value="InterPro"/>
</dbReference>
<evidence type="ECO:0000256" key="18">
    <source>
        <dbReference type="ARBA" id="ARBA00022771"/>
    </source>
</evidence>
<organism evidence="30 31">
    <name type="scientific">Trichinella spiralis</name>
    <name type="common">Trichina worm</name>
    <dbReference type="NCBI Taxonomy" id="6334"/>
    <lineage>
        <taxon>Eukaryota</taxon>
        <taxon>Metazoa</taxon>
        <taxon>Ecdysozoa</taxon>
        <taxon>Nematoda</taxon>
        <taxon>Enoplea</taxon>
        <taxon>Dorylaimia</taxon>
        <taxon>Trichinellida</taxon>
        <taxon>Trichinellidae</taxon>
        <taxon>Trichinella</taxon>
    </lineage>
</organism>
<keyword evidence="20" id="KW-0067">ATP-binding</keyword>
<dbReference type="FunFam" id="2.30.30.30:FF:000021">
    <property type="entry name" value="DNA/RNA-binding protein KIN17, putative"/>
    <property type="match status" value="1"/>
</dbReference>
<dbReference type="Gene3D" id="2.30.30.30">
    <property type="match status" value="1"/>
</dbReference>
<dbReference type="GO" id="GO:0008270">
    <property type="term" value="F:zinc ion binding"/>
    <property type="evidence" value="ECO:0007669"/>
    <property type="project" value="UniProtKB-KW"/>
</dbReference>
<dbReference type="CDD" id="cd13155">
    <property type="entry name" value="KOW_KIN17"/>
    <property type="match status" value="1"/>
</dbReference>
<evidence type="ECO:0000256" key="7">
    <source>
        <dbReference type="ARBA" id="ARBA00010401"/>
    </source>
</evidence>
<evidence type="ECO:0000256" key="4">
    <source>
        <dbReference type="ARBA" id="ARBA00006370"/>
    </source>
</evidence>
<dbReference type="InterPro" id="IPR014722">
    <property type="entry name" value="Rib_uL2_dom2"/>
</dbReference>
<dbReference type="InterPro" id="IPR002618">
    <property type="entry name" value="UDPGP_fam"/>
</dbReference>
<dbReference type="OrthoDB" id="10251209at2759"/>
<dbReference type="PRINTS" id="PR00190">
    <property type="entry name" value="ACTIN"/>
</dbReference>
<dbReference type="Gene3D" id="1.10.10.2030">
    <property type="entry name" value="DNA/RNA-binding protein Kin17, conserved domain"/>
    <property type="match status" value="1"/>
</dbReference>
<keyword evidence="13" id="KW-0964">Secreted</keyword>
<evidence type="ECO:0000256" key="8">
    <source>
        <dbReference type="ARBA" id="ARBA00011823"/>
    </source>
</evidence>
<comment type="catalytic activity">
    <reaction evidence="27">
        <text>alpha-D-glucose 1-phosphate + UTP + H(+) = UDP-alpha-D-glucose + diphosphate</text>
        <dbReference type="Rhea" id="RHEA:19889"/>
        <dbReference type="ChEBI" id="CHEBI:15378"/>
        <dbReference type="ChEBI" id="CHEBI:33019"/>
        <dbReference type="ChEBI" id="CHEBI:46398"/>
        <dbReference type="ChEBI" id="CHEBI:58601"/>
        <dbReference type="ChEBI" id="CHEBI:58885"/>
        <dbReference type="EC" id="2.7.7.9"/>
    </reaction>
    <physiologicalReaction direction="left-to-right" evidence="27">
        <dbReference type="Rhea" id="RHEA:19890"/>
    </physiologicalReaction>
</comment>
<keyword evidence="14 30" id="KW-0808">Transferase</keyword>
<evidence type="ECO:0000313" key="30">
    <source>
        <dbReference type="EMBL" id="KRY33838.1"/>
    </source>
</evidence>
<dbReference type="InterPro" id="IPR056767">
    <property type="entry name" value="C2H2-Znf_KIN17"/>
</dbReference>
<reference evidence="30 31" key="1">
    <citation type="submission" date="2015-01" db="EMBL/GenBank/DDBJ databases">
        <title>Evolution of Trichinella species and genotypes.</title>
        <authorList>
            <person name="Korhonen P.K."/>
            <person name="Edoardo P."/>
            <person name="Giuseppe L.R."/>
            <person name="Gasser R.B."/>
        </authorList>
    </citation>
    <scope>NUCLEOTIDE SEQUENCE [LARGE SCALE GENOMIC DNA]</scope>
    <source>
        <strain evidence="30">ISS3</strain>
    </source>
</reference>
<keyword evidence="17" id="KW-0547">Nucleotide-binding</keyword>
<dbReference type="Gene3D" id="3.90.640.10">
    <property type="entry name" value="Actin, Chain A, domain 4"/>
    <property type="match status" value="1"/>
</dbReference>
<evidence type="ECO:0000256" key="2">
    <source>
        <dbReference type="ARBA" id="ARBA00004613"/>
    </source>
</evidence>
<keyword evidence="12" id="KW-0963">Cytoplasm</keyword>
<dbReference type="Pfam" id="PF18131">
    <property type="entry name" value="KN17_SH3"/>
    <property type="match status" value="1"/>
</dbReference>
<evidence type="ECO:0000256" key="11">
    <source>
        <dbReference type="ARBA" id="ARBA00022448"/>
    </source>
</evidence>
<feature type="domain" description="DNA/RNA-binding protein Kin17 WH-like" evidence="29">
    <location>
        <begin position="797"/>
        <end position="921"/>
    </location>
</feature>
<evidence type="ECO:0000256" key="5">
    <source>
        <dbReference type="ARBA" id="ARBA00008517"/>
    </source>
</evidence>
<keyword evidence="15 30" id="KW-0548">Nucleotidyltransferase</keyword>
<dbReference type="InterPro" id="IPR003172">
    <property type="entry name" value="ML_dom"/>
</dbReference>
<dbReference type="InterPro" id="IPR041330">
    <property type="entry name" value="KN17_SH3"/>
</dbReference>
<dbReference type="InterPro" id="IPR043129">
    <property type="entry name" value="ATPase_NBD"/>
</dbReference>
<evidence type="ECO:0000256" key="24">
    <source>
        <dbReference type="ARBA" id="ARBA00023579"/>
    </source>
</evidence>
<comment type="subcellular location">
    <subcellularLocation>
        <location evidence="1">Cytoplasm</location>
        <location evidence="1">Cytoskeleton</location>
    </subcellularLocation>
    <subcellularLocation>
        <location evidence="2">Secreted</location>
    </subcellularLocation>
</comment>
<keyword evidence="31" id="KW-1185">Reference proteome</keyword>
<dbReference type="GO" id="GO:0033554">
    <property type="term" value="P:cellular response to stress"/>
    <property type="evidence" value="ECO:0007669"/>
    <property type="project" value="UniProtKB-ARBA"/>
</dbReference>
<dbReference type="SMART" id="SM01253">
    <property type="entry name" value="Kin17_mid"/>
    <property type="match status" value="1"/>
</dbReference>
<dbReference type="Pfam" id="PF01704">
    <property type="entry name" value="UDPGP"/>
    <property type="match status" value="1"/>
</dbReference>
<dbReference type="Gene3D" id="3.30.420.40">
    <property type="match status" value="2"/>
</dbReference>
<comment type="similarity">
    <text evidence="7">Belongs to the UDPGP type 1 family.</text>
</comment>
<dbReference type="NCBIfam" id="TIGR00309">
    <property type="entry name" value="V_ATPase_subD"/>
    <property type="match status" value="1"/>
</dbReference>
<evidence type="ECO:0000256" key="20">
    <source>
        <dbReference type="ARBA" id="ARBA00022840"/>
    </source>
</evidence>
<keyword evidence="19" id="KW-0862">Zinc</keyword>
<dbReference type="Gene3D" id="2.60.40.770">
    <property type="match status" value="1"/>
</dbReference>